<organism evidence="1 2">
    <name type="scientific">Halorubrum trapanicum</name>
    <dbReference type="NCBI Taxonomy" id="29284"/>
    <lineage>
        <taxon>Archaea</taxon>
        <taxon>Methanobacteriati</taxon>
        <taxon>Methanobacteriota</taxon>
        <taxon>Stenosarchaea group</taxon>
        <taxon>Halobacteria</taxon>
        <taxon>Halobacteriales</taxon>
        <taxon>Haloferacaceae</taxon>
        <taxon>Halorubrum</taxon>
    </lineage>
</organism>
<reference evidence="1 2" key="1">
    <citation type="submission" date="2021-03" db="EMBL/GenBank/DDBJ databases">
        <title>Genomic Encyclopedia of Type Strains, Phase IV (KMG-IV): sequencing the most valuable type-strain genomes for metagenomic binning, comparative biology and taxonomic classification.</title>
        <authorList>
            <person name="Goeker M."/>
        </authorList>
    </citation>
    <scope>NUCLEOTIDE SEQUENCE [LARGE SCALE GENOMIC DNA]</scope>
    <source>
        <strain evidence="1 2">DSM 12287</strain>
    </source>
</reference>
<dbReference type="InterPro" id="IPR029044">
    <property type="entry name" value="Nucleotide-diphossugar_trans"/>
</dbReference>
<accession>A0A8J7UM12</accession>
<gene>
    <name evidence="1" type="ORF">J2744_002557</name>
</gene>
<sequence length="202" mass="23281">MVDAPKPEQGEPFDHLRQLGIDAATNDLVLFIDADERHPKALQERLQELKEQPTEDIGVVRAPILNYLGNKQLSGGLQSLGYTPTLLNPEKVELKKKVHSFLEYDEDDAYDLEPDPELAVRHQLAESLYEHWQAQRRYAKIAGSNREFKLWKLFLSPPWGIYHHVIENQGWKDGFIGIGIGICYGWFLFESQLRGALSKFYF</sequence>
<comment type="caution">
    <text evidence="1">The sequence shown here is derived from an EMBL/GenBank/DDBJ whole genome shotgun (WGS) entry which is preliminary data.</text>
</comment>
<dbReference type="SUPFAM" id="SSF53448">
    <property type="entry name" value="Nucleotide-diphospho-sugar transferases"/>
    <property type="match status" value="1"/>
</dbReference>
<dbReference type="EMBL" id="JAGGKE010000012">
    <property type="protein sequence ID" value="MBP1902855.1"/>
    <property type="molecule type" value="Genomic_DNA"/>
</dbReference>
<evidence type="ECO:0000313" key="2">
    <source>
        <dbReference type="Proteomes" id="UP000770586"/>
    </source>
</evidence>
<protein>
    <submittedName>
        <fullName evidence="1">Glycosyltransferase involved in cell wall biosynthesis</fullName>
    </submittedName>
</protein>
<keyword evidence="2" id="KW-1185">Reference proteome</keyword>
<proteinExistence type="predicted"/>
<dbReference type="Proteomes" id="UP000770586">
    <property type="component" value="Unassembled WGS sequence"/>
</dbReference>
<name>A0A8J7UM12_9EURY</name>
<evidence type="ECO:0000313" key="1">
    <source>
        <dbReference type="EMBL" id="MBP1902855.1"/>
    </source>
</evidence>
<dbReference type="AlphaFoldDB" id="A0A8J7UM12"/>